<sequence length="79" mass="9067">MKWIASSRNRPVDLMSVSARRLKAEREYTEVELVVESRERVFDVSGSDVGVVLVAQALATRRKAASEMQKRFLSGWRRN</sequence>
<evidence type="ECO:0000313" key="1">
    <source>
        <dbReference type="EMBL" id="KAI8532909.1"/>
    </source>
</evidence>
<accession>A0ACC0LX27</accession>
<protein>
    <submittedName>
        <fullName evidence="1">Uncharacterized protein</fullName>
    </submittedName>
</protein>
<comment type="caution">
    <text evidence="1">The sequence shown here is derived from an EMBL/GenBank/DDBJ whole genome shotgun (WGS) entry which is preliminary data.</text>
</comment>
<evidence type="ECO:0000313" key="2">
    <source>
        <dbReference type="Proteomes" id="UP001062846"/>
    </source>
</evidence>
<dbReference type="Proteomes" id="UP001062846">
    <property type="component" value="Chromosome 11"/>
</dbReference>
<reference evidence="1" key="1">
    <citation type="submission" date="2022-02" db="EMBL/GenBank/DDBJ databases">
        <title>Plant Genome Project.</title>
        <authorList>
            <person name="Zhang R.-G."/>
        </authorList>
    </citation>
    <scope>NUCLEOTIDE SEQUENCE</scope>
    <source>
        <strain evidence="1">AT1</strain>
    </source>
</reference>
<name>A0ACC0LX27_RHOML</name>
<proteinExistence type="predicted"/>
<gene>
    <name evidence="1" type="ORF">RHMOL_Rhmol11G0254200</name>
</gene>
<dbReference type="EMBL" id="CM046398">
    <property type="protein sequence ID" value="KAI8532909.1"/>
    <property type="molecule type" value="Genomic_DNA"/>
</dbReference>
<organism evidence="1 2">
    <name type="scientific">Rhododendron molle</name>
    <name type="common">Chinese azalea</name>
    <name type="synonym">Azalea mollis</name>
    <dbReference type="NCBI Taxonomy" id="49168"/>
    <lineage>
        <taxon>Eukaryota</taxon>
        <taxon>Viridiplantae</taxon>
        <taxon>Streptophyta</taxon>
        <taxon>Embryophyta</taxon>
        <taxon>Tracheophyta</taxon>
        <taxon>Spermatophyta</taxon>
        <taxon>Magnoliopsida</taxon>
        <taxon>eudicotyledons</taxon>
        <taxon>Gunneridae</taxon>
        <taxon>Pentapetalae</taxon>
        <taxon>asterids</taxon>
        <taxon>Ericales</taxon>
        <taxon>Ericaceae</taxon>
        <taxon>Ericoideae</taxon>
        <taxon>Rhodoreae</taxon>
        <taxon>Rhododendron</taxon>
    </lineage>
</organism>
<keyword evidence="2" id="KW-1185">Reference proteome</keyword>